<name>A0A3E0TRA5_9GAMM</name>
<keyword evidence="1" id="KW-0732">Signal</keyword>
<dbReference type="InterPro" id="IPR032710">
    <property type="entry name" value="NTF2-like_dom_sf"/>
</dbReference>
<feature type="signal peptide" evidence="1">
    <location>
        <begin position="1"/>
        <end position="26"/>
    </location>
</feature>
<dbReference type="EMBL" id="QUOU01000001">
    <property type="protein sequence ID" value="REL27099.1"/>
    <property type="molecule type" value="Genomic_DNA"/>
</dbReference>
<dbReference type="OrthoDB" id="5768302at2"/>
<evidence type="ECO:0000256" key="1">
    <source>
        <dbReference type="SAM" id="SignalP"/>
    </source>
</evidence>
<dbReference type="RefSeq" id="WP_116008187.1">
    <property type="nucleotide sequence ID" value="NZ_QUOU01000001.1"/>
</dbReference>
<feature type="domain" description="DUF4440" evidence="2">
    <location>
        <begin position="37"/>
        <end position="155"/>
    </location>
</feature>
<accession>A0A3E0TRA5</accession>
<evidence type="ECO:0000259" key="2">
    <source>
        <dbReference type="Pfam" id="PF14534"/>
    </source>
</evidence>
<dbReference type="AlphaFoldDB" id="A0A3E0TRA5"/>
<dbReference type="SUPFAM" id="SSF54427">
    <property type="entry name" value="NTF2-like"/>
    <property type="match status" value="1"/>
</dbReference>
<dbReference type="Pfam" id="PF14534">
    <property type="entry name" value="DUF4440"/>
    <property type="match status" value="1"/>
</dbReference>
<dbReference type="Gene3D" id="3.10.450.50">
    <property type="match status" value="1"/>
</dbReference>
<comment type="caution">
    <text evidence="3">The sequence shown here is derived from an EMBL/GenBank/DDBJ whole genome shotgun (WGS) entry which is preliminary data.</text>
</comment>
<evidence type="ECO:0000313" key="3">
    <source>
        <dbReference type="EMBL" id="REL27099.1"/>
    </source>
</evidence>
<dbReference type="Proteomes" id="UP000256478">
    <property type="component" value="Unassembled WGS sequence"/>
</dbReference>
<gene>
    <name evidence="3" type="ORF">DXX93_11335</name>
</gene>
<evidence type="ECO:0000313" key="4">
    <source>
        <dbReference type="Proteomes" id="UP000256478"/>
    </source>
</evidence>
<sequence length="167" mass="19000">MNKLRFALLLILLTPFFGTLFGTAYANETGEEKAVINQLLNDFLANTINDDLKNHQRFWADDLIYTSSSGARFDKAHIIEGIEADLKATAMEHTKESHKTLPPLYWAEQTDIRIYGSTAIVAFKLMHKENANATEVKQTYFNTGTLLKRNGIWQVIAWQATKIPHEN</sequence>
<dbReference type="InterPro" id="IPR027843">
    <property type="entry name" value="DUF4440"/>
</dbReference>
<organism evidence="3 4">
    <name type="scientific">Thalassotalea euphylliae</name>
    <dbReference type="NCBI Taxonomy" id="1655234"/>
    <lineage>
        <taxon>Bacteria</taxon>
        <taxon>Pseudomonadati</taxon>
        <taxon>Pseudomonadota</taxon>
        <taxon>Gammaproteobacteria</taxon>
        <taxon>Alteromonadales</taxon>
        <taxon>Colwelliaceae</taxon>
        <taxon>Thalassotalea</taxon>
    </lineage>
</organism>
<protein>
    <submittedName>
        <fullName evidence="3">Nuclear transport factor 2 family protein</fullName>
    </submittedName>
</protein>
<feature type="chain" id="PRO_5017647700" evidence="1">
    <location>
        <begin position="27"/>
        <end position="167"/>
    </location>
</feature>
<proteinExistence type="predicted"/>
<reference evidence="3 4" key="1">
    <citation type="submission" date="2018-08" db="EMBL/GenBank/DDBJ databases">
        <title>Thalassotalea euphylliae genome.</title>
        <authorList>
            <person name="Summers S."/>
            <person name="Rice S.A."/>
            <person name="Freckelton M.L."/>
            <person name="Nedved B.T."/>
            <person name="Hadfield M.G."/>
        </authorList>
    </citation>
    <scope>NUCLEOTIDE SEQUENCE [LARGE SCALE GENOMIC DNA]</scope>
    <source>
        <strain evidence="3 4">H1</strain>
    </source>
</reference>